<evidence type="ECO:0000313" key="6">
    <source>
        <dbReference type="EMBL" id="KAG7138656.1"/>
    </source>
</evidence>
<organism evidence="6 7">
    <name type="scientific">Verticillium longisporum</name>
    <name type="common">Verticillium dahliae var. longisporum</name>
    <dbReference type="NCBI Taxonomy" id="100787"/>
    <lineage>
        <taxon>Eukaryota</taxon>
        <taxon>Fungi</taxon>
        <taxon>Dikarya</taxon>
        <taxon>Ascomycota</taxon>
        <taxon>Pezizomycotina</taxon>
        <taxon>Sordariomycetes</taxon>
        <taxon>Hypocreomycetidae</taxon>
        <taxon>Glomerellales</taxon>
        <taxon>Plectosphaerellaceae</taxon>
        <taxon>Verticillium</taxon>
    </lineage>
</organism>
<dbReference type="GO" id="GO:0016787">
    <property type="term" value="F:hydrolase activity"/>
    <property type="evidence" value="ECO:0007669"/>
    <property type="project" value="UniProtKB-KW"/>
</dbReference>
<evidence type="ECO:0000256" key="3">
    <source>
        <dbReference type="ARBA" id="ARBA00022840"/>
    </source>
</evidence>
<keyword evidence="6" id="KW-0347">Helicase</keyword>
<accession>A0A8I2ZVM2</accession>
<dbReference type="GO" id="GO:0006281">
    <property type="term" value="P:DNA repair"/>
    <property type="evidence" value="ECO:0007669"/>
    <property type="project" value="TreeGrafter"/>
</dbReference>
<reference evidence="6" key="1">
    <citation type="journal article" date="2021" name="Mol. Plant Pathol.">
        <title>A 20-kb lineage-specific genomic region tames virulence in pathogenic amphidiploid Verticillium longisporum.</title>
        <authorList>
            <person name="Harting R."/>
            <person name="Starke J."/>
            <person name="Kusch H."/>
            <person name="Poggeler S."/>
            <person name="Maurus I."/>
            <person name="Schluter R."/>
            <person name="Landesfeind M."/>
            <person name="Bulla I."/>
            <person name="Nowrousian M."/>
            <person name="de Jonge R."/>
            <person name="Stahlhut G."/>
            <person name="Hoff K.J."/>
            <person name="Asshauer K.P."/>
            <person name="Thurmer A."/>
            <person name="Stanke M."/>
            <person name="Daniel R."/>
            <person name="Morgenstern B."/>
            <person name="Thomma B.P.H.J."/>
            <person name="Kronstad J.W."/>
            <person name="Braus-Stromeyer S.A."/>
            <person name="Braus G.H."/>
        </authorList>
    </citation>
    <scope>NUCLEOTIDE SEQUENCE</scope>
    <source>
        <strain evidence="6">Vl32</strain>
    </source>
</reference>
<dbReference type="InterPro" id="IPR049730">
    <property type="entry name" value="SNF2/RAD54-like_C"/>
</dbReference>
<dbReference type="PROSITE" id="PS51194">
    <property type="entry name" value="HELICASE_CTER"/>
    <property type="match status" value="1"/>
</dbReference>
<sequence>MFNNIPSPDPDPDTIVDPASREPVDQLLVSKVKGLKTSLYPYQRQSAALMAMREAQPGKTLDPRLLRVKDQVGEDWYYDTAAGVILREPRYYDGVQGGILAEQMGAGKTLICLALILATKSRSTQVPAHCLRDRTETGRIRSLADMAAAKVTAEGIPWRYHFGAESGLEHSGEVKLHTTDSLSVLVLRDKGPVPAVSELALYDVIFLTHFRLERMVRAGTWEENPLGGILFKRCIVDEGHKLGNSTHNARSDFLLGLDNIHTSSRWIVSGTPSKGLYGVDEQDPEDQEATKLTAEQLRVTEKGDLARIGAIATLYLKARPWANSGLHGNKSPWSVYVMQPRHLASGAGRSTALRATLNSLIIRHRLSELTHVLPDVDEKTVLLDGSYQDKLSLNIFSMMIVANAVQSQRTDADYFFHQRNRKALLQLVHNLKQASFFGGSFFSHDEIATSLDTAVTFLHDSKVSISSEDQALLRQAIDVAKLALQNPLKSLSNAFHEMPVYVRNFLPDGAGAGWSIDHAADDPVCTNAPLIMAAQKLIRPALSDETALNSLLNGGLLAAGRRHRDQVEWEAKEDSILRGSAAAAARNKTLAGNTKLGDDQSVKKLRTNAVEASLGGEQKRGDVDVIPEAFAKAELVATASAKMTYLLDAVIEHHEHEKIIVFYESENTAWYIASMLDVIQIEHLIYAKTLTQKRKAQYINTFNNDTKFRVILMDITQAAYGLDMRAASRIYFLNPVLNPQVEAQAIGRARRISQQKAVSVETLVLRCSIEEVIIMRKHKMSQAEHIKCKSILDDRPLFNYILNSGFLPMPEGQHEGLAQTASLRHPQPIFGRGFGRVVHFDEDIWTTDGAVPRATVLDETPARNGATGTANGLANRAKRPHGEVMNPGKPGEPKGEQAEESEPVSRRIRFA</sequence>
<dbReference type="GO" id="GO:0004386">
    <property type="term" value="F:helicase activity"/>
    <property type="evidence" value="ECO:0007669"/>
    <property type="project" value="UniProtKB-KW"/>
</dbReference>
<evidence type="ECO:0000256" key="2">
    <source>
        <dbReference type="ARBA" id="ARBA00022801"/>
    </source>
</evidence>
<evidence type="ECO:0000313" key="7">
    <source>
        <dbReference type="Proteomes" id="UP000689129"/>
    </source>
</evidence>
<dbReference type="AlphaFoldDB" id="A0A8I2ZVM2"/>
<keyword evidence="2" id="KW-0378">Hydrolase</keyword>
<dbReference type="PANTHER" id="PTHR45626">
    <property type="entry name" value="TRANSCRIPTION TERMINATION FACTOR 2-RELATED"/>
    <property type="match status" value="1"/>
</dbReference>
<proteinExistence type="predicted"/>
<keyword evidence="1" id="KW-0547">Nucleotide-binding</keyword>
<protein>
    <submittedName>
        <fullName evidence="6">Putative ATP-dependent helicase C17A2.12 like protein</fullName>
    </submittedName>
</protein>
<evidence type="ECO:0000256" key="1">
    <source>
        <dbReference type="ARBA" id="ARBA00022741"/>
    </source>
</evidence>
<feature type="region of interest" description="Disordered" evidence="4">
    <location>
        <begin position="1"/>
        <end position="20"/>
    </location>
</feature>
<keyword evidence="3" id="KW-0067">ATP-binding</keyword>
<feature type="region of interest" description="Disordered" evidence="4">
    <location>
        <begin position="860"/>
        <end position="911"/>
    </location>
</feature>
<evidence type="ECO:0000259" key="5">
    <source>
        <dbReference type="PROSITE" id="PS51194"/>
    </source>
</evidence>
<dbReference type="GO" id="GO:0005524">
    <property type="term" value="F:ATP binding"/>
    <property type="evidence" value="ECO:0007669"/>
    <property type="project" value="UniProtKB-KW"/>
</dbReference>
<dbReference type="InterPro" id="IPR001650">
    <property type="entry name" value="Helicase_C-like"/>
</dbReference>
<name>A0A8I2ZVM2_VERLO</name>
<dbReference type="PANTHER" id="PTHR45626:SF51">
    <property type="entry name" value="SNF2-RELATED DOMAIN-CONTAINING PROTEIN"/>
    <property type="match status" value="1"/>
</dbReference>
<dbReference type="CDD" id="cd18793">
    <property type="entry name" value="SF2_C_SNF"/>
    <property type="match status" value="1"/>
</dbReference>
<evidence type="ECO:0000256" key="4">
    <source>
        <dbReference type="SAM" id="MobiDB-lite"/>
    </source>
</evidence>
<dbReference type="EMBL" id="JAEMWZ010000070">
    <property type="protein sequence ID" value="KAG7138656.1"/>
    <property type="molecule type" value="Genomic_DNA"/>
</dbReference>
<dbReference type="InterPro" id="IPR050628">
    <property type="entry name" value="SNF2_RAD54_helicase_TF"/>
</dbReference>
<dbReference type="Pfam" id="PF00271">
    <property type="entry name" value="Helicase_C"/>
    <property type="match status" value="1"/>
</dbReference>
<gene>
    <name evidence="6" type="ORF">HYQ45_004251</name>
</gene>
<dbReference type="Proteomes" id="UP000689129">
    <property type="component" value="Unassembled WGS sequence"/>
</dbReference>
<dbReference type="GO" id="GO:0008094">
    <property type="term" value="F:ATP-dependent activity, acting on DNA"/>
    <property type="evidence" value="ECO:0007669"/>
    <property type="project" value="TreeGrafter"/>
</dbReference>
<dbReference type="GO" id="GO:0005634">
    <property type="term" value="C:nucleus"/>
    <property type="evidence" value="ECO:0007669"/>
    <property type="project" value="TreeGrafter"/>
</dbReference>
<dbReference type="OrthoDB" id="2801544at2759"/>
<comment type="caution">
    <text evidence="6">The sequence shown here is derived from an EMBL/GenBank/DDBJ whole genome shotgun (WGS) entry which is preliminary data.</text>
</comment>
<feature type="domain" description="Helicase C-terminal" evidence="5">
    <location>
        <begin position="645"/>
        <end position="792"/>
    </location>
</feature>